<dbReference type="PROSITE" id="PS50053">
    <property type="entry name" value="UBIQUITIN_2"/>
    <property type="match status" value="1"/>
</dbReference>
<dbReference type="InterPro" id="IPR000626">
    <property type="entry name" value="Ubiquitin-like_dom"/>
</dbReference>
<evidence type="ECO:0000313" key="3">
    <source>
        <dbReference type="EMBL" id="ELR17700.1"/>
    </source>
</evidence>
<dbReference type="SMART" id="SM00213">
    <property type="entry name" value="UBQ"/>
    <property type="match status" value="1"/>
</dbReference>
<feature type="domain" description="Ubiquitin-like" evidence="2">
    <location>
        <begin position="21"/>
        <end position="90"/>
    </location>
</feature>
<dbReference type="Proteomes" id="UP000011083">
    <property type="component" value="Unassembled WGS sequence"/>
</dbReference>
<dbReference type="PANTHER" id="PTHR10666">
    <property type="entry name" value="UBIQUITIN"/>
    <property type="match status" value="1"/>
</dbReference>
<dbReference type="CDD" id="cd17039">
    <property type="entry name" value="Ubl_ubiquitin_like"/>
    <property type="match status" value="1"/>
</dbReference>
<keyword evidence="4" id="KW-1185">Reference proteome</keyword>
<sequence>MKGAQKAKSKGSMSPKGGAKKKTRQCMVEIEIDPSDTIETVKAKICQTGGLTFDQEQRLIFDGMEVMDHKRVRQYSIAPGDVVHLIRKER</sequence>
<dbReference type="GeneID" id="14917782"/>
<dbReference type="InterPro" id="IPR019956">
    <property type="entry name" value="Ubiquitin_dom"/>
</dbReference>
<proteinExistence type="predicted"/>
<protein>
    <submittedName>
        <fullName evidence="3">Ubiquitin domain containing protein</fullName>
    </submittedName>
</protein>
<dbReference type="SUPFAM" id="SSF54236">
    <property type="entry name" value="Ubiquitin-like"/>
    <property type="match status" value="1"/>
</dbReference>
<dbReference type="Gene3D" id="3.10.20.90">
    <property type="entry name" value="Phosphatidylinositol 3-kinase Catalytic Subunit, Chain A, domain 1"/>
    <property type="match status" value="1"/>
</dbReference>
<evidence type="ECO:0000313" key="4">
    <source>
        <dbReference type="Proteomes" id="UP000011083"/>
    </source>
</evidence>
<dbReference type="InterPro" id="IPR050158">
    <property type="entry name" value="Ubiquitin_ubiquitin-like"/>
</dbReference>
<dbReference type="VEuPathDB" id="AmoebaDB:ACA1_064870"/>
<organism evidence="3 4">
    <name type="scientific">Acanthamoeba castellanii (strain ATCC 30010 / Neff)</name>
    <dbReference type="NCBI Taxonomy" id="1257118"/>
    <lineage>
        <taxon>Eukaryota</taxon>
        <taxon>Amoebozoa</taxon>
        <taxon>Discosea</taxon>
        <taxon>Longamoebia</taxon>
        <taxon>Centramoebida</taxon>
        <taxon>Acanthamoebidae</taxon>
        <taxon>Acanthamoeba</taxon>
    </lineage>
</organism>
<dbReference type="STRING" id="1257118.L8GXI8"/>
<dbReference type="OrthoDB" id="417450at2759"/>
<gene>
    <name evidence="3" type="ORF">ACA1_064870</name>
</gene>
<dbReference type="KEGG" id="acan:ACA1_064870"/>
<dbReference type="PRINTS" id="PR00348">
    <property type="entry name" value="UBIQUITIN"/>
</dbReference>
<reference evidence="3 4" key="1">
    <citation type="journal article" date="2013" name="Genome Biol.">
        <title>Genome of Acanthamoeba castellanii highlights extensive lateral gene transfer and early evolution of tyrosine kinase signaling.</title>
        <authorList>
            <person name="Clarke M."/>
            <person name="Lohan A.J."/>
            <person name="Liu B."/>
            <person name="Lagkouvardos I."/>
            <person name="Roy S."/>
            <person name="Zafar N."/>
            <person name="Bertelli C."/>
            <person name="Schilde C."/>
            <person name="Kianianmomeni A."/>
            <person name="Burglin T.R."/>
            <person name="Frech C."/>
            <person name="Turcotte B."/>
            <person name="Kopec K.O."/>
            <person name="Synnott J.M."/>
            <person name="Choo C."/>
            <person name="Paponov I."/>
            <person name="Finkler A."/>
            <person name="Soon Heng Tan C."/>
            <person name="Hutchins A.P."/>
            <person name="Weinmeier T."/>
            <person name="Rattei T."/>
            <person name="Chu J.S."/>
            <person name="Gimenez G."/>
            <person name="Irimia M."/>
            <person name="Rigden D.J."/>
            <person name="Fitzpatrick D.A."/>
            <person name="Lorenzo-Morales J."/>
            <person name="Bateman A."/>
            <person name="Chiu C.H."/>
            <person name="Tang P."/>
            <person name="Hegemann P."/>
            <person name="Fromm H."/>
            <person name="Raoult D."/>
            <person name="Greub G."/>
            <person name="Miranda-Saavedra D."/>
            <person name="Chen N."/>
            <person name="Nash P."/>
            <person name="Ginger M.L."/>
            <person name="Horn M."/>
            <person name="Schaap P."/>
            <person name="Caler L."/>
            <person name="Loftus B."/>
        </authorList>
    </citation>
    <scope>NUCLEOTIDE SEQUENCE [LARGE SCALE GENOMIC DNA]</scope>
    <source>
        <strain evidence="3 4">Neff</strain>
    </source>
</reference>
<dbReference type="AlphaFoldDB" id="L8GXI8"/>
<dbReference type="InterPro" id="IPR029071">
    <property type="entry name" value="Ubiquitin-like_domsf"/>
</dbReference>
<evidence type="ECO:0000259" key="2">
    <source>
        <dbReference type="PROSITE" id="PS50053"/>
    </source>
</evidence>
<dbReference type="RefSeq" id="XP_004339713.1">
    <property type="nucleotide sequence ID" value="XM_004339665.1"/>
</dbReference>
<evidence type="ECO:0000256" key="1">
    <source>
        <dbReference type="SAM" id="MobiDB-lite"/>
    </source>
</evidence>
<feature type="region of interest" description="Disordered" evidence="1">
    <location>
        <begin position="1"/>
        <end position="24"/>
    </location>
</feature>
<dbReference type="EMBL" id="KB007974">
    <property type="protein sequence ID" value="ELR17700.1"/>
    <property type="molecule type" value="Genomic_DNA"/>
</dbReference>
<name>L8GXI8_ACACF</name>
<dbReference type="Pfam" id="PF00240">
    <property type="entry name" value="ubiquitin"/>
    <property type="match status" value="1"/>
</dbReference>
<accession>L8GXI8</accession>